<keyword evidence="1" id="KW-0489">Methyltransferase</keyword>
<evidence type="ECO:0000256" key="2">
    <source>
        <dbReference type="ARBA" id="ARBA00022679"/>
    </source>
</evidence>
<dbReference type="CDD" id="cd02440">
    <property type="entry name" value="AdoMet_MTases"/>
    <property type="match status" value="1"/>
</dbReference>
<comment type="caution">
    <text evidence="5">The sequence shown here is derived from an EMBL/GenBank/DDBJ whole genome shotgun (WGS) entry which is preliminary data.</text>
</comment>
<dbReference type="EMBL" id="JAUSUB010000052">
    <property type="protein sequence ID" value="MDQ0273807.1"/>
    <property type="molecule type" value="Genomic_DNA"/>
</dbReference>
<keyword evidence="4" id="KW-0694">RNA-binding</keyword>
<evidence type="ECO:0000256" key="4">
    <source>
        <dbReference type="ARBA" id="ARBA00022884"/>
    </source>
</evidence>
<accession>A0ABU0AR99</accession>
<dbReference type="Proteomes" id="UP001238088">
    <property type="component" value="Unassembled WGS sequence"/>
</dbReference>
<organism evidence="5 6">
    <name type="scientific">Cytobacillus purgationiresistens</name>
    <dbReference type="NCBI Taxonomy" id="863449"/>
    <lineage>
        <taxon>Bacteria</taxon>
        <taxon>Bacillati</taxon>
        <taxon>Bacillota</taxon>
        <taxon>Bacilli</taxon>
        <taxon>Bacillales</taxon>
        <taxon>Bacillaceae</taxon>
        <taxon>Cytobacillus</taxon>
    </lineage>
</organism>
<evidence type="ECO:0000256" key="1">
    <source>
        <dbReference type="ARBA" id="ARBA00022603"/>
    </source>
</evidence>
<protein>
    <submittedName>
        <fullName evidence="5">Phospholipid N-methyltransferase</fullName>
    </submittedName>
</protein>
<gene>
    <name evidence="5" type="ORF">J2S17_005756</name>
</gene>
<keyword evidence="3" id="KW-0949">S-adenosyl-L-methionine</keyword>
<evidence type="ECO:0000256" key="3">
    <source>
        <dbReference type="ARBA" id="ARBA00022691"/>
    </source>
</evidence>
<dbReference type="Pfam" id="PF00398">
    <property type="entry name" value="RrnaAD"/>
    <property type="match status" value="1"/>
</dbReference>
<dbReference type="InterPro" id="IPR029063">
    <property type="entry name" value="SAM-dependent_MTases_sf"/>
</dbReference>
<dbReference type="SUPFAM" id="SSF53335">
    <property type="entry name" value="S-adenosyl-L-methionine-dependent methyltransferases"/>
    <property type="match status" value="1"/>
</dbReference>
<dbReference type="Gene3D" id="3.40.50.150">
    <property type="entry name" value="Vaccinia Virus protein VP39"/>
    <property type="match status" value="1"/>
</dbReference>
<keyword evidence="2" id="KW-0808">Transferase</keyword>
<name>A0ABU0AR99_9BACI</name>
<evidence type="ECO:0000313" key="6">
    <source>
        <dbReference type="Proteomes" id="UP001238088"/>
    </source>
</evidence>
<dbReference type="InterPro" id="IPR001737">
    <property type="entry name" value="KsgA/Erm"/>
</dbReference>
<proteinExistence type="predicted"/>
<evidence type="ECO:0000313" key="5">
    <source>
        <dbReference type="EMBL" id="MDQ0273807.1"/>
    </source>
</evidence>
<dbReference type="RefSeq" id="WP_307480407.1">
    <property type="nucleotide sequence ID" value="NZ_JAUSUB010000052.1"/>
</dbReference>
<reference evidence="5 6" key="1">
    <citation type="submission" date="2023-07" db="EMBL/GenBank/DDBJ databases">
        <title>Genomic Encyclopedia of Type Strains, Phase IV (KMG-IV): sequencing the most valuable type-strain genomes for metagenomic binning, comparative biology and taxonomic classification.</title>
        <authorList>
            <person name="Goeker M."/>
        </authorList>
    </citation>
    <scope>NUCLEOTIDE SEQUENCE [LARGE SCALE GENOMIC DNA]</scope>
    <source>
        <strain evidence="5 6">DSM 23494</strain>
    </source>
</reference>
<keyword evidence="6" id="KW-1185">Reference proteome</keyword>
<sequence>MKKESFIYQYLFNPRSVGAVRPSSKFLSKRMVEEINFKDTKYIVEYGPGTGVFTEEILERRNKNTIIVLIEYNQVFYQLLKGKFANVSNIIIIFGSAEYVQHYLMEYNIPYADYIISGLPFASLPHYVANEILSNTLSVLKTGGEFVTFQYTKVKIPFMRNYFPKITVKKEYRNIPPAYILHCKL</sequence>